<evidence type="ECO:0000313" key="2">
    <source>
        <dbReference type="Proteomes" id="UP000003573"/>
    </source>
</evidence>
<evidence type="ECO:0000313" key="1">
    <source>
        <dbReference type="EMBL" id="EHJ52947.1"/>
    </source>
</evidence>
<dbReference type="eggNOG" id="COG1881">
    <property type="taxonomic scope" value="Bacteria"/>
</dbReference>
<protein>
    <submittedName>
        <fullName evidence="1">Raf-like protein</fullName>
    </submittedName>
</protein>
<dbReference type="PANTHER" id="PTHR30289:SF1">
    <property type="entry name" value="PEBP (PHOSPHATIDYLETHANOLAMINE-BINDING PROTEIN) FAMILY PROTEIN"/>
    <property type="match status" value="1"/>
</dbReference>
<sequence>MNINVPFKNNIIPDTYAKKARETNKGYAVKSFPFEISDIPEETKSLAWTFVDYDSIPVCGFAYIHWIVANVSPTTETVPEDFARLDKDHLQGKNSLVSRFLTRDYSDMEEGYLGPYPPDKDHLYTLNVYALDKELSLKKGFYLNELLHELEDHVIEKAKIDLVGKF</sequence>
<dbReference type="AlphaFoldDB" id="G5JUH8"/>
<dbReference type="RefSeq" id="WP_003081595.1">
    <property type="nucleotide sequence ID" value="NZ_AEUW02000001.1"/>
</dbReference>
<dbReference type="InterPro" id="IPR005247">
    <property type="entry name" value="YbhB_YbcL/LppC-like"/>
</dbReference>
<comment type="caution">
    <text evidence="1">The sequence shown here is derived from an EMBL/GenBank/DDBJ whole genome shotgun (WGS) entry which is preliminary data.</text>
</comment>
<dbReference type="OrthoDB" id="9797506at2"/>
<keyword evidence="2" id="KW-1185">Reference proteome</keyword>
<dbReference type="SUPFAM" id="SSF49777">
    <property type="entry name" value="PEBP-like"/>
    <property type="match status" value="1"/>
</dbReference>
<dbReference type="Gene3D" id="3.90.280.10">
    <property type="entry name" value="PEBP-like"/>
    <property type="match status" value="1"/>
</dbReference>
<dbReference type="InterPro" id="IPR008914">
    <property type="entry name" value="PEBP"/>
</dbReference>
<dbReference type="EMBL" id="AEUW02000001">
    <property type="protein sequence ID" value="EHJ52947.1"/>
    <property type="molecule type" value="Genomic_DNA"/>
</dbReference>
<dbReference type="Proteomes" id="UP000003573">
    <property type="component" value="Unassembled WGS sequence"/>
</dbReference>
<dbReference type="Pfam" id="PF01161">
    <property type="entry name" value="PBP"/>
    <property type="match status" value="1"/>
</dbReference>
<dbReference type="CDD" id="cd00865">
    <property type="entry name" value="PEBP_bact_arch"/>
    <property type="match status" value="1"/>
</dbReference>
<gene>
    <name evidence="1" type="ORF">STRMA_0805</name>
</gene>
<dbReference type="PANTHER" id="PTHR30289">
    <property type="entry name" value="UNCHARACTERIZED PROTEIN YBCL-RELATED"/>
    <property type="match status" value="1"/>
</dbReference>
<dbReference type="STRING" id="764298.STRMA_0805"/>
<dbReference type="NCBIfam" id="TIGR00481">
    <property type="entry name" value="YbhB/YbcL family Raf kinase inhibitor-like protein"/>
    <property type="match status" value="1"/>
</dbReference>
<organism evidence="1 2">
    <name type="scientific">Streptococcus macacae NCTC 11558</name>
    <dbReference type="NCBI Taxonomy" id="764298"/>
    <lineage>
        <taxon>Bacteria</taxon>
        <taxon>Bacillati</taxon>
        <taxon>Bacillota</taxon>
        <taxon>Bacilli</taxon>
        <taxon>Lactobacillales</taxon>
        <taxon>Streptococcaceae</taxon>
        <taxon>Streptococcus</taxon>
    </lineage>
</organism>
<accession>G5JUH8</accession>
<dbReference type="InterPro" id="IPR036610">
    <property type="entry name" value="PEBP-like_sf"/>
</dbReference>
<proteinExistence type="predicted"/>
<reference evidence="1 2" key="1">
    <citation type="journal article" date="2014" name="Int. J. Syst. Evol. Microbiol.">
        <title>Phylogenomics and the dynamic genome evolution of the genus Streptococcus.</title>
        <authorList>
            <consortium name="The Broad Institute Genome Sequencing Platform"/>
            <person name="Richards V.P."/>
            <person name="Palmer S.R."/>
            <person name="Pavinski Bitar P.D."/>
            <person name="Qin X."/>
            <person name="Weinstock G.M."/>
            <person name="Highlander S.K."/>
            <person name="Town C.D."/>
            <person name="Burne R.A."/>
            <person name="Stanhope M.J."/>
        </authorList>
    </citation>
    <scope>NUCLEOTIDE SEQUENCE [LARGE SCALE GENOMIC DNA]</scope>
    <source>
        <strain evidence="1 2">NCTC 11558</strain>
    </source>
</reference>
<name>G5JUH8_9STRE</name>